<evidence type="ECO:0000256" key="8">
    <source>
        <dbReference type="ARBA" id="ARBA00023004"/>
    </source>
</evidence>
<dbReference type="RefSeq" id="XP_065663603.1">
    <property type="nucleotide sequence ID" value="XM_065807531.1"/>
</dbReference>
<dbReference type="PIRSF" id="PIRSF004967">
    <property type="entry name" value="DPH1"/>
    <property type="match status" value="1"/>
</dbReference>
<keyword evidence="5 11" id="KW-0808">Transferase</keyword>
<accession>A0ABM4CP50</accession>
<protein>
    <recommendedName>
        <fullName evidence="4 11">2-(3-amino-3-carboxypropyl)histidine synthase subunit 1</fullName>
        <ecNumber evidence="3 11">2.5.1.108</ecNumber>
    </recommendedName>
</protein>
<name>A0ABM4CP50_HYDVU</name>
<dbReference type="NCBIfam" id="TIGR00322">
    <property type="entry name" value="diphth2_R"/>
    <property type="match status" value="1"/>
</dbReference>
<organism evidence="12 13">
    <name type="scientific">Hydra vulgaris</name>
    <name type="common">Hydra</name>
    <name type="synonym">Hydra attenuata</name>
    <dbReference type="NCBI Taxonomy" id="6087"/>
    <lineage>
        <taxon>Eukaryota</taxon>
        <taxon>Metazoa</taxon>
        <taxon>Cnidaria</taxon>
        <taxon>Hydrozoa</taxon>
        <taxon>Hydroidolina</taxon>
        <taxon>Anthoathecata</taxon>
        <taxon>Aplanulata</taxon>
        <taxon>Hydridae</taxon>
        <taxon>Hydra</taxon>
    </lineage>
</organism>
<dbReference type="InterPro" id="IPR042263">
    <property type="entry name" value="DPH1/DPH2_1"/>
</dbReference>
<evidence type="ECO:0000313" key="12">
    <source>
        <dbReference type="Proteomes" id="UP001652625"/>
    </source>
</evidence>
<evidence type="ECO:0000256" key="11">
    <source>
        <dbReference type="PIRNR" id="PIRNR004967"/>
    </source>
</evidence>
<dbReference type="PANTHER" id="PTHR10762">
    <property type="entry name" value="DIPHTHAMIDE BIOSYNTHESIS PROTEIN"/>
    <property type="match status" value="1"/>
</dbReference>
<sequence length="417" mass="47244">MSATEETVVSKGFNDLSSIKLTSVPRSIRRVLNQIPDDILNNEQLNAAISKLPSNYNFEIHKTIWRLRQAQSKRVALQFPEGLLLYACVIADIIEEFTGADIIIMGDVTYGACCVDDYSARALECDFMIHYGHSCLVPITATEGIKMLYVFVDIKIDILHFIETVRYNFSKTYRLALVSTVQFVSSLQVAEAELVGYNVIIPQSKPLSPGEILGCTSPKVPNVDSVIYLGDGRFHLESFMIHNPELPAYMYDPYSKRFTREYYDHITMLKNRKSAIDQAANARCFGIILGSLGRQGNPKILKNIEEKIEACGKDYIIILLSEIFPAKLDLFEGIDSWVQIACPRLSIDWGLAFKKPLLSPYELAVALEQCSWQSIYPMDYYANDSLGPWTNNNKDHFSGKLVKKRQNIKIEIEHDIK</sequence>
<dbReference type="InterPro" id="IPR035435">
    <property type="entry name" value="DPH1/DPH2_euk_archaea"/>
</dbReference>
<keyword evidence="7" id="KW-0479">Metal-binding</keyword>
<comment type="pathway">
    <text evidence="1 11">Protein modification; peptidyl-diphthamide biosynthesis.</text>
</comment>
<dbReference type="SFLD" id="SFLDG01121">
    <property type="entry name" value="Diphthamide_biosynthesis"/>
    <property type="match status" value="1"/>
</dbReference>
<evidence type="ECO:0000256" key="4">
    <source>
        <dbReference type="ARBA" id="ARBA00021915"/>
    </source>
</evidence>
<dbReference type="InterPro" id="IPR042264">
    <property type="entry name" value="DPH1/DPH2_2"/>
</dbReference>
<keyword evidence="9" id="KW-0411">Iron-sulfur</keyword>
<keyword evidence="12" id="KW-1185">Reference proteome</keyword>
<evidence type="ECO:0000256" key="5">
    <source>
        <dbReference type="ARBA" id="ARBA00022679"/>
    </source>
</evidence>
<evidence type="ECO:0000256" key="7">
    <source>
        <dbReference type="ARBA" id="ARBA00022723"/>
    </source>
</evidence>
<dbReference type="Pfam" id="PF01866">
    <property type="entry name" value="Diphthamide_syn"/>
    <property type="match status" value="1"/>
</dbReference>
<evidence type="ECO:0000256" key="2">
    <source>
        <dbReference type="ARBA" id="ARBA00010173"/>
    </source>
</evidence>
<proteinExistence type="inferred from homology"/>
<dbReference type="Gene3D" id="3.40.50.11850">
    <property type="entry name" value="Diphthamide synthesis DPH1/DPH2 domain 2"/>
    <property type="match status" value="1"/>
</dbReference>
<evidence type="ECO:0000313" key="13">
    <source>
        <dbReference type="RefSeq" id="XP_065663603.1"/>
    </source>
</evidence>
<reference evidence="13" key="1">
    <citation type="submission" date="2025-08" db="UniProtKB">
        <authorList>
            <consortium name="RefSeq"/>
        </authorList>
    </citation>
    <scope>IDENTIFICATION</scope>
</reference>
<keyword evidence="6 11" id="KW-0949">S-adenosyl-L-methionine</keyword>
<evidence type="ECO:0000256" key="9">
    <source>
        <dbReference type="ARBA" id="ARBA00023014"/>
    </source>
</evidence>
<dbReference type="GeneID" id="100197050"/>
<keyword evidence="11" id="KW-0004">4Fe-4S</keyword>
<comment type="cofactor">
    <cofactor evidence="11">
        <name>[4Fe-4S] cluster</name>
        <dbReference type="ChEBI" id="CHEBI:49883"/>
    </cofactor>
    <text evidence="11">Binds 1 [4Fe-4S] cluster per subunit. The cluster is coordinated with 3 cysteines and an exchangeable S-adenosyl-L-methionine.</text>
</comment>
<evidence type="ECO:0000256" key="3">
    <source>
        <dbReference type="ARBA" id="ARBA00012221"/>
    </source>
</evidence>
<dbReference type="PANTHER" id="PTHR10762:SF1">
    <property type="entry name" value="2-(3-AMINO-3-CARBOXYPROPYL)HISTIDINE SYNTHASE SUBUNIT 1"/>
    <property type="match status" value="1"/>
</dbReference>
<evidence type="ECO:0000256" key="1">
    <source>
        <dbReference type="ARBA" id="ARBA00005156"/>
    </source>
</evidence>
<evidence type="ECO:0000256" key="10">
    <source>
        <dbReference type="ARBA" id="ARBA00048403"/>
    </source>
</evidence>
<comment type="catalytic activity">
    <reaction evidence="10 11">
        <text>L-histidyl-[translation elongation factor 2] + S-adenosyl-L-methionine = 2-[(3S)-amino-3-carboxypropyl]-L-histidyl-[translation elongation factor 2] + S-methyl-5'-thioadenosine + H(+)</text>
        <dbReference type="Rhea" id="RHEA:36783"/>
        <dbReference type="Rhea" id="RHEA-COMP:9748"/>
        <dbReference type="Rhea" id="RHEA-COMP:9749"/>
        <dbReference type="ChEBI" id="CHEBI:15378"/>
        <dbReference type="ChEBI" id="CHEBI:17509"/>
        <dbReference type="ChEBI" id="CHEBI:29979"/>
        <dbReference type="ChEBI" id="CHEBI:59789"/>
        <dbReference type="ChEBI" id="CHEBI:73995"/>
        <dbReference type="EC" id="2.5.1.108"/>
    </reaction>
</comment>
<dbReference type="SFLD" id="SFLDS00032">
    <property type="entry name" value="Radical_SAM_3-amino-3-carboxyp"/>
    <property type="match status" value="1"/>
</dbReference>
<dbReference type="InterPro" id="IPR016435">
    <property type="entry name" value="DPH1/DPH2"/>
</dbReference>
<dbReference type="Proteomes" id="UP001652625">
    <property type="component" value="Chromosome 10"/>
</dbReference>
<dbReference type="Gene3D" id="3.40.50.11860">
    <property type="entry name" value="Diphthamide synthesis DPH1/DPH2 domain 3"/>
    <property type="match status" value="1"/>
</dbReference>
<evidence type="ECO:0000256" key="6">
    <source>
        <dbReference type="ARBA" id="ARBA00022691"/>
    </source>
</evidence>
<keyword evidence="8" id="KW-0408">Iron</keyword>
<dbReference type="EC" id="2.5.1.108" evidence="3 11"/>
<dbReference type="InterPro" id="IPR042265">
    <property type="entry name" value="DPH1/DPH2_3"/>
</dbReference>
<dbReference type="Gene3D" id="3.40.50.11840">
    <property type="entry name" value="Diphthamide synthesis DPH1/DPH2 domain 1"/>
    <property type="match status" value="1"/>
</dbReference>
<gene>
    <name evidence="13" type="primary">LOC100197050</name>
</gene>
<comment type="function">
    <text evidence="11">Catalyzes the first step of diphthamide biosynthesis, a post-translational modification of histidine which occurs in elongation factor 2.</text>
</comment>
<comment type="similarity">
    <text evidence="2 11">Belongs to the DPH1/DPH2 family. DPH1 subfamily.</text>
</comment>